<keyword evidence="1" id="KW-0547">Nucleotide-binding</keyword>
<dbReference type="EMBL" id="JASKYM010000003">
    <property type="protein sequence ID" value="MDK2563696.1"/>
    <property type="molecule type" value="Genomic_DNA"/>
</dbReference>
<evidence type="ECO:0000259" key="4">
    <source>
        <dbReference type="PROSITE" id="PS50893"/>
    </source>
</evidence>
<evidence type="ECO:0000313" key="6">
    <source>
        <dbReference type="Proteomes" id="UP001301012"/>
    </source>
</evidence>
<dbReference type="InterPro" id="IPR051309">
    <property type="entry name" value="ABCF_ATPase"/>
</dbReference>
<dbReference type="InterPro" id="IPR003593">
    <property type="entry name" value="AAA+_ATPase"/>
</dbReference>
<dbReference type="CDD" id="cd03221">
    <property type="entry name" value="ABCF_EF-3"/>
    <property type="match status" value="1"/>
</dbReference>
<protein>
    <submittedName>
        <fullName evidence="5">ABC-F type ribosomal protection protein</fullName>
    </submittedName>
</protein>
<dbReference type="NCBIfam" id="NF000355">
    <property type="entry name" value="ribo_prot_ABC_F"/>
    <property type="match status" value="1"/>
</dbReference>
<dbReference type="PANTHER" id="PTHR42855:SF2">
    <property type="entry name" value="DRUG RESISTANCE ABC TRANSPORTER,ATP-BINDING PROTEIN"/>
    <property type="match status" value="1"/>
</dbReference>
<evidence type="ECO:0000256" key="1">
    <source>
        <dbReference type="ARBA" id="ARBA00022741"/>
    </source>
</evidence>
<dbReference type="InterPro" id="IPR017871">
    <property type="entry name" value="ABC_transporter-like_CS"/>
</dbReference>
<name>A0ABT7E9U4_9FIRM</name>
<evidence type="ECO:0000256" key="2">
    <source>
        <dbReference type="ARBA" id="ARBA00022840"/>
    </source>
</evidence>
<sequence>MAQIKINNLSFQYDTHGEDIFKNVSLDIDTDWKLGLIGRNGRGKTTFLKLLKEEYKYSGQIISPVNFDYFPMDIEDDTQAALEVMRQSIASFTKWEKELEEYSSDIKYIKEYGEVLDNFIYYDGYIINEMIEKEVRKIGLNPEILDRTFKTLSSGEQTKLLLVALFLRKNSFLLIDEPTNHLDAEGRECVAKYLEKKKGFILVSHDRNFLDKTIDHVLSINKNNIDIQKGNYSTWQVNNYRRDEFEKAENKKLLKDINRLKTTAKQKSNWSDKLEATKVGNGPVDKGYIGHKAAKMMKRAKCLEKRQNKAIEEKSKLLKNTEEVEKLKIDNIYVNSEKLLEVIDLQITYQREVFKEPISFKIKPGERVWLRGKNGCGKSSLIKLLMGKEMNYTGYIEKINNISYVSQETDFLKGKIKDFSTDEGIDEKYLKSSLHQLGVKNAQFEKNIEEWSEGQRKKLLIAASLCEPTKLYIWDEPLNFIDVISRIQIENMILEEKPAMLFVEHDQCFGENIATKIIDIL</sequence>
<feature type="domain" description="ABC transporter" evidence="4">
    <location>
        <begin position="4"/>
        <end position="247"/>
    </location>
</feature>
<evidence type="ECO:0000256" key="3">
    <source>
        <dbReference type="SAM" id="Coils"/>
    </source>
</evidence>
<dbReference type="SUPFAM" id="SSF52540">
    <property type="entry name" value="P-loop containing nucleoside triphosphate hydrolases"/>
    <property type="match status" value="2"/>
</dbReference>
<reference evidence="5 6" key="1">
    <citation type="submission" date="2023-05" db="EMBL/GenBank/DDBJ databases">
        <title>Rombocin, a short stable natural nisin variant, displays selective antimicrobial activity against Listeria monocytogenes and employs dual mode of action to kill target bacterial strains.</title>
        <authorList>
            <person name="Wambui J."/>
            <person name="Stephan R."/>
            <person name="Kuipers O.P."/>
        </authorList>
    </citation>
    <scope>NUCLEOTIDE SEQUENCE [LARGE SCALE GENOMIC DNA]</scope>
    <source>
        <strain evidence="5 6">RC002</strain>
    </source>
</reference>
<dbReference type="PANTHER" id="PTHR42855">
    <property type="entry name" value="ABC TRANSPORTER ATP-BINDING SUBUNIT"/>
    <property type="match status" value="1"/>
</dbReference>
<dbReference type="Gene3D" id="3.40.50.300">
    <property type="entry name" value="P-loop containing nucleotide triphosphate hydrolases"/>
    <property type="match status" value="2"/>
</dbReference>
<accession>A0ABT7E9U4</accession>
<dbReference type="Proteomes" id="UP001301012">
    <property type="component" value="Unassembled WGS sequence"/>
</dbReference>
<dbReference type="SMART" id="SM00382">
    <property type="entry name" value="AAA"/>
    <property type="match status" value="2"/>
</dbReference>
<evidence type="ECO:0000313" key="5">
    <source>
        <dbReference type="EMBL" id="MDK2563696.1"/>
    </source>
</evidence>
<dbReference type="RefSeq" id="WP_284132634.1">
    <property type="nucleotide sequence ID" value="NZ_JASKYM010000003.1"/>
</dbReference>
<proteinExistence type="predicted"/>
<dbReference type="Pfam" id="PF00005">
    <property type="entry name" value="ABC_tran"/>
    <property type="match status" value="2"/>
</dbReference>
<feature type="domain" description="ABC transporter" evidence="4">
    <location>
        <begin position="340"/>
        <end position="521"/>
    </location>
</feature>
<keyword evidence="2" id="KW-0067">ATP-binding</keyword>
<dbReference type="InterPro" id="IPR027417">
    <property type="entry name" value="P-loop_NTPase"/>
</dbReference>
<dbReference type="PROSITE" id="PS00211">
    <property type="entry name" value="ABC_TRANSPORTER_1"/>
    <property type="match status" value="1"/>
</dbReference>
<keyword evidence="6" id="KW-1185">Reference proteome</keyword>
<organism evidence="5 6">
    <name type="scientific">Romboutsia sedimentorum</name>
    <dbReference type="NCBI Taxonomy" id="1368474"/>
    <lineage>
        <taxon>Bacteria</taxon>
        <taxon>Bacillati</taxon>
        <taxon>Bacillota</taxon>
        <taxon>Clostridia</taxon>
        <taxon>Peptostreptococcales</taxon>
        <taxon>Peptostreptococcaceae</taxon>
        <taxon>Romboutsia</taxon>
    </lineage>
</organism>
<keyword evidence="3" id="KW-0175">Coiled coil</keyword>
<feature type="coiled-coil region" evidence="3">
    <location>
        <begin position="293"/>
        <end position="320"/>
    </location>
</feature>
<gene>
    <name evidence="5" type="primary">abc-f</name>
    <name evidence="5" type="ORF">QOZ84_09055</name>
</gene>
<comment type="caution">
    <text evidence="5">The sequence shown here is derived from an EMBL/GenBank/DDBJ whole genome shotgun (WGS) entry which is preliminary data.</text>
</comment>
<dbReference type="InterPro" id="IPR003439">
    <property type="entry name" value="ABC_transporter-like_ATP-bd"/>
</dbReference>
<dbReference type="PROSITE" id="PS50893">
    <property type="entry name" value="ABC_TRANSPORTER_2"/>
    <property type="match status" value="2"/>
</dbReference>